<feature type="compositionally biased region" description="Polar residues" evidence="2">
    <location>
        <begin position="1"/>
        <end position="59"/>
    </location>
</feature>
<organism evidence="4 5">
    <name type="scientific">Choiromyces venosus 120613-1</name>
    <dbReference type="NCBI Taxonomy" id="1336337"/>
    <lineage>
        <taxon>Eukaryota</taxon>
        <taxon>Fungi</taxon>
        <taxon>Dikarya</taxon>
        <taxon>Ascomycota</taxon>
        <taxon>Pezizomycotina</taxon>
        <taxon>Pezizomycetes</taxon>
        <taxon>Pezizales</taxon>
        <taxon>Tuberaceae</taxon>
        <taxon>Choiromyces</taxon>
    </lineage>
</organism>
<keyword evidence="5" id="KW-1185">Reference proteome</keyword>
<reference evidence="4 5" key="1">
    <citation type="journal article" date="2018" name="Nat. Ecol. Evol.">
        <title>Pezizomycetes genomes reveal the molecular basis of ectomycorrhizal truffle lifestyle.</title>
        <authorList>
            <person name="Murat C."/>
            <person name="Payen T."/>
            <person name="Noel B."/>
            <person name="Kuo A."/>
            <person name="Morin E."/>
            <person name="Chen J."/>
            <person name="Kohler A."/>
            <person name="Krizsan K."/>
            <person name="Balestrini R."/>
            <person name="Da Silva C."/>
            <person name="Montanini B."/>
            <person name="Hainaut M."/>
            <person name="Levati E."/>
            <person name="Barry K.W."/>
            <person name="Belfiori B."/>
            <person name="Cichocki N."/>
            <person name="Clum A."/>
            <person name="Dockter R.B."/>
            <person name="Fauchery L."/>
            <person name="Guy J."/>
            <person name="Iotti M."/>
            <person name="Le Tacon F."/>
            <person name="Lindquist E.A."/>
            <person name="Lipzen A."/>
            <person name="Malagnac F."/>
            <person name="Mello A."/>
            <person name="Molinier V."/>
            <person name="Miyauchi S."/>
            <person name="Poulain J."/>
            <person name="Riccioni C."/>
            <person name="Rubini A."/>
            <person name="Sitrit Y."/>
            <person name="Splivallo R."/>
            <person name="Traeger S."/>
            <person name="Wang M."/>
            <person name="Zifcakova L."/>
            <person name="Wipf D."/>
            <person name="Zambonelli A."/>
            <person name="Paolocci F."/>
            <person name="Nowrousian M."/>
            <person name="Ottonello S."/>
            <person name="Baldrian P."/>
            <person name="Spatafora J.W."/>
            <person name="Henrissat B."/>
            <person name="Nagy L.G."/>
            <person name="Aury J.M."/>
            <person name="Wincker P."/>
            <person name="Grigoriev I.V."/>
            <person name="Bonfante P."/>
            <person name="Martin F.M."/>
        </authorList>
    </citation>
    <scope>NUCLEOTIDE SEQUENCE [LARGE SCALE GENOMIC DNA]</scope>
    <source>
        <strain evidence="4 5">120613-1</strain>
    </source>
</reference>
<name>A0A3N4JB36_9PEZI</name>
<feature type="domain" description="C2H2-type" evidence="3">
    <location>
        <begin position="97"/>
        <end position="128"/>
    </location>
</feature>
<evidence type="ECO:0000256" key="2">
    <source>
        <dbReference type="SAM" id="MobiDB-lite"/>
    </source>
</evidence>
<evidence type="ECO:0000313" key="5">
    <source>
        <dbReference type="Proteomes" id="UP000276215"/>
    </source>
</evidence>
<keyword evidence="1" id="KW-0863">Zinc-finger</keyword>
<keyword evidence="1" id="KW-0862">Zinc</keyword>
<feature type="region of interest" description="Disordered" evidence="2">
    <location>
        <begin position="1"/>
        <end position="60"/>
    </location>
</feature>
<evidence type="ECO:0000256" key="1">
    <source>
        <dbReference type="PROSITE-ProRule" id="PRU00042"/>
    </source>
</evidence>
<dbReference type="AlphaFoldDB" id="A0A3N4JB36"/>
<accession>A0A3N4JB36</accession>
<dbReference type="EMBL" id="ML120425">
    <property type="protein sequence ID" value="RPA95489.1"/>
    <property type="molecule type" value="Genomic_DNA"/>
</dbReference>
<evidence type="ECO:0000313" key="4">
    <source>
        <dbReference type="EMBL" id="RPA95489.1"/>
    </source>
</evidence>
<dbReference type="Gene3D" id="3.30.160.60">
    <property type="entry name" value="Classic Zinc Finger"/>
    <property type="match status" value="1"/>
</dbReference>
<dbReference type="Proteomes" id="UP000276215">
    <property type="component" value="Unassembled WGS sequence"/>
</dbReference>
<proteinExistence type="predicted"/>
<evidence type="ECO:0000259" key="3">
    <source>
        <dbReference type="PROSITE" id="PS50157"/>
    </source>
</evidence>
<dbReference type="GO" id="GO:0008270">
    <property type="term" value="F:zinc ion binding"/>
    <property type="evidence" value="ECO:0007669"/>
    <property type="project" value="UniProtKB-KW"/>
</dbReference>
<dbReference type="InterPro" id="IPR013087">
    <property type="entry name" value="Znf_C2H2_type"/>
</dbReference>
<dbReference type="SUPFAM" id="SSF57667">
    <property type="entry name" value="beta-beta-alpha zinc fingers"/>
    <property type="match status" value="1"/>
</dbReference>
<dbReference type="STRING" id="1336337.A0A3N4JB36"/>
<dbReference type="PROSITE" id="PS50157">
    <property type="entry name" value="ZINC_FINGER_C2H2_2"/>
    <property type="match status" value="1"/>
</dbReference>
<keyword evidence="1" id="KW-0479">Metal-binding</keyword>
<dbReference type="InterPro" id="IPR036236">
    <property type="entry name" value="Znf_C2H2_sf"/>
</dbReference>
<protein>
    <recommendedName>
        <fullName evidence="3">C2H2-type domain-containing protein</fullName>
    </recommendedName>
</protein>
<gene>
    <name evidence="4" type="ORF">L873DRAFT_1812818</name>
</gene>
<sequence>MNSEAAQRQSQSIDEYDNHQVSVTHPLSGENKSQYISPSDLDSWNIEPSRTQNRSNTGSRIGEMSCVAKHGPNGRKAPGADKSTSQVVKGGCKPKKFPCKLGCKESFGRTTDEARHRKTAAIHGGNGTPWKCQMCQTRFNRFDNLRQHFKRQPTKCRKVWLSLLSTAHDGSQNSQDSW</sequence>